<dbReference type="Proteomes" id="UP000000374">
    <property type="component" value="Chromosome"/>
</dbReference>
<evidence type="ECO:0000313" key="1">
    <source>
        <dbReference type="EMBL" id="ABM59465.1"/>
    </source>
</evidence>
<dbReference type="GeneID" id="76462126"/>
<dbReference type="AlphaFoldDB" id="A1WPA8"/>
<organism evidence="1 2">
    <name type="scientific">Verminephrobacter eiseniae (strain EF01-2)</name>
    <dbReference type="NCBI Taxonomy" id="391735"/>
    <lineage>
        <taxon>Bacteria</taxon>
        <taxon>Pseudomonadati</taxon>
        <taxon>Pseudomonadota</taxon>
        <taxon>Betaproteobacteria</taxon>
        <taxon>Burkholderiales</taxon>
        <taxon>Comamonadaceae</taxon>
        <taxon>Verminephrobacter</taxon>
    </lineage>
</organism>
<accession>A1WPA8</accession>
<dbReference type="HOGENOM" id="CLU_1926692_0_0_4"/>
<keyword evidence="2" id="KW-1185">Reference proteome</keyword>
<gene>
    <name evidence="1" type="ordered locus">Veis_3753</name>
</gene>
<dbReference type="KEGG" id="vei:Veis_3753"/>
<evidence type="ECO:0000313" key="2">
    <source>
        <dbReference type="Proteomes" id="UP000000374"/>
    </source>
</evidence>
<protein>
    <submittedName>
        <fullName evidence="1">Uncharacterized protein</fullName>
    </submittedName>
</protein>
<name>A1WPA8_VEREI</name>
<dbReference type="STRING" id="391735.Veis_3753"/>
<dbReference type="RefSeq" id="WP_011811454.1">
    <property type="nucleotide sequence ID" value="NC_008786.1"/>
</dbReference>
<reference evidence="2" key="1">
    <citation type="submission" date="2006-12" db="EMBL/GenBank/DDBJ databases">
        <title>Complete sequence of chromosome 1 of Verminephrobacter eiseniae EF01-2.</title>
        <authorList>
            <person name="Copeland A."/>
            <person name="Lucas S."/>
            <person name="Lapidus A."/>
            <person name="Barry K."/>
            <person name="Detter J.C."/>
            <person name="Glavina del Rio T."/>
            <person name="Dalin E."/>
            <person name="Tice H."/>
            <person name="Pitluck S."/>
            <person name="Chertkov O."/>
            <person name="Brettin T."/>
            <person name="Bruce D."/>
            <person name="Han C."/>
            <person name="Tapia R."/>
            <person name="Gilna P."/>
            <person name="Schmutz J."/>
            <person name="Larimer F."/>
            <person name="Land M."/>
            <person name="Hauser L."/>
            <person name="Kyrpides N."/>
            <person name="Kim E."/>
            <person name="Stahl D."/>
            <person name="Richardson P."/>
        </authorList>
    </citation>
    <scope>NUCLEOTIDE SEQUENCE [LARGE SCALE GENOMIC DNA]</scope>
    <source>
        <strain evidence="2">EF01-2</strain>
    </source>
</reference>
<dbReference type="EMBL" id="CP000542">
    <property type="protein sequence ID" value="ABM59465.1"/>
    <property type="molecule type" value="Genomic_DNA"/>
</dbReference>
<sequence length="131" mass="14159">MVANEKTTANANLSPISPIREGLVGPAFQEQIEVVNREFLKLINLAAILGESEPLAEVILGLSHEAIQELRNAGATQMLAAQAMGLPLVELRIKDAKTLQSIVQSGFGSQEAISIVLKSMPLELMTKARRR</sequence>
<proteinExistence type="predicted"/>